<dbReference type="Proteomes" id="UP000805193">
    <property type="component" value="Unassembled WGS sequence"/>
</dbReference>
<protein>
    <submittedName>
        <fullName evidence="1">Uncharacterized protein</fullName>
    </submittedName>
</protein>
<evidence type="ECO:0000313" key="1">
    <source>
        <dbReference type="EMBL" id="KAG0428921.1"/>
    </source>
</evidence>
<accession>A0AC60Q553</accession>
<organism evidence="1 2">
    <name type="scientific">Ixodes persulcatus</name>
    <name type="common">Taiga tick</name>
    <dbReference type="NCBI Taxonomy" id="34615"/>
    <lineage>
        <taxon>Eukaryota</taxon>
        <taxon>Metazoa</taxon>
        <taxon>Ecdysozoa</taxon>
        <taxon>Arthropoda</taxon>
        <taxon>Chelicerata</taxon>
        <taxon>Arachnida</taxon>
        <taxon>Acari</taxon>
        <taxon>Parasitiformes</taxon>
        <taxon>Ixodida</taxon>
        <taxon>Ixodoidea</taxon>
        <taxon>Ixodidae</taxon>
        <taxon>Ixodinae</taxon>
        <taxon>Ixodes</taxon>
    </lineage>
</organism>
<sequence length="356" mass="39111">MDDEPAAIQSLDSLNEQIVRYVLGSEDSGHRQPPQPPPPRPQLTPPLEPPPRGPGSKEWGHEVLCGAPAGGWGRHEQEALQSSMALMRKLLVDAQAKFRNMMEDNKALASRIDGDLHQAHQEVSQLRAELQDTNSRIANMASVVQAPPSSQGSASCSVISSYAQGSPTHRGGGSPPRHCPRCRGKGATALVNFCATLNLSHRGFHRKTFGGHVDTMVKAGQATAKPTEAASVQEGIYGCLKIEKKDCLNHVLKWMGTALRTLVERRRHKGSLFGGKGKLTPDKILKNHKYGLRTHRHDVPGMKKAVQATLLRMTSLEKHKQRLSKAVKAHMESEKVKKMAKRHKPNMTLDYYPGLT</sequence>
<evidence type="ECO:0000313" key="2">
    <source>
        <dbReference type="Proteomes" id="UP000805193"/>
    </source>
</evidence>
<keyword evidence="2" id="KW-1185">Reference proteome</keyword>
<proteinExistence type="predicted"/>
<name>A0AC60Q553_IXOPE</name>
<dbReference type="EMBL" id="JABSTQ010009465">
    <property type="protein sequence ID" value="KAG0428921.1"/>
    <property type="molecule type" value="Genomic_DNA"/>
</dbReference>
<comment type="caution">
    <text evidence="1">The sequence shown here is derived from an EMBL/GenBank/DDBJ whole genome shotgun (WGS) entry which is preliminary data.</text>
</comment>
<gene>
    <name evidence="1" type="ORF">HPB47_024126</name>
</gene>
<reference evidence="1 2" key="1">
    <citation type="journal article" date="2020" name="Cell">
        <title>Large-Scale Comparative Analyses of Tick Genomes Elucidate Their Genetic Diversity and Vector Capacities.</title>
        <authorList>
            <consortium name="Tick Genome and Microbiome Consortium (TIGMIC)"/>
            <person name="Jia N."/>
            <person name="Wang J."/>
            <person name="Shi W."/>
            <person name="Du L."/>
            <person name="Sun Y."/>
            <person name="Zhan W."/>
            <person name="Jiang J.F."/>
            <person name="Wang Q."/>
            <person name="Zhang B."/>
            <person name="Ji P."/>
            <person name="Bell-Sakyi L."/>
            <person name="Cui X.M."/>
            <person name="Yuan T.T."/>
            <person name="Jiang B.G."/>
            <person name="Yang W.F."/>
            <person name="Lam T.T."/>
            <person name="Chang Q.C."/>
            <person name="Ding S.J."/>
            <person name="Wang X.J."/>
            <person name="Zhu J.G."/>
            <person name="Ruan X.D."/>
            <person name="Zhao L."/>
            <person name="Wei J.T."/>
            <person name="Ye R.Z."/>
            <person name="Que T.C."/>
            <person name="Du C.H."/>
            <person name="Zhou Y.H."/>
            <person name="Cheng J.X."/>
            <person name="Dai P.F."/>
            <person name="Guo W.B."/>
            <person name="Han X.H."/>
            <person name="Huang E.J."/>
            <person name="Li L.F."/>
            <person name="Wei W."/>
            <person name="Gao Y.C."/>
            <person name="Liu J.Z."/>
            <person name="Shao H.Z."/>
            <person name="Wang X."/>
            <person name="Wang C.C."/>
            <person name="Yang T.C."/>
            <person name="Huo Q.B."/>
            <person name="Li W."/>
            <person name="Chen H.Y."/>
            <person name="Chen S.E."/>
            <person name="Zhou L.G."/>
            <person name="Ni X.B."/>
            <person name="Tian J.H."/>
            <person name="Sheng Y."/>
            <person name="Liu T."/>
            <person name="Pan Y.S."/>
            <person name="Xia L.Y."/>
            <person name="Li J."/>
            <person name="Zhao F."/>
            <person name="Cao W.C."/>
        </authorList>
    </citation>
    <scope>NUCLEOTIDE SEQUENCE [LARGE SCALE GENOMIC DNA]</scope>
    <source>
        <strain evidence="1">Iper-2018</strain>
    </source>
</reference>